<evidence type="ECO:0000259" key="1">
    <source>
        <dbReference type="PROSITE" id="PS50164"/>
    </source>
</evidence>
<feature type="domain" description="GIY-YIG" evidence="1">
    <location>
        <begin position="69"/>
        <end position="157"/>
    </location>
</feature>
<dbReference type="SMART" id="SM00497">
    <property type="entry name" value="IENR1"/>
    <property type="match status" value="3"/>
</dbReference>
<dbReference type="Pfam" id="PF07453">
    <property type="entry name" value="NUMOD1"/>
    <property type="match status" value="2"/>
</dbReference>
<dbReference type="PROSITE" id="PS50164">
    <property type="entry name" value="GIY_YIG"/>
    <property type="match status" value="1"/>
</dbReference>
<accession>A0A191MWR1</accession>
<dbReference type="SMART" id="SM00465">
    <property type="entry name" value="GIYc"/>
    <property type="match status" value="1"/>
</dbReference>
<evidence type="ECO:0000313" key="2">
    <source>
        <dbReference type="EMBL" id="AMX22111.1"/>
    </source>
</evidence>
<dbReference type="InterPro" id="IPR003647">
    <property type="entry name" value="Intron_nuc_1_rpt"/>
</dbReference>
<dbReference type="SUPFAM" id="SSF82771">
    <property type="entry name" value="GIY-YIG endonuclease"/>
    <property type="match status" value="1"/>
</dbReference>
<dbReference type="Gene3D" id="3.40.1440.10">
    <property type="entry name" value="GIY-YIG endonuclease"/>
    <property type="match status" value="1"/>
</dbReference>
<reference evidence="2" key="1">
    <citation type="journal article" date="2016" name="PLoS ONE">
        <title>Intron Derived Size Polymorphism in the Mitochondrial Genomes of Closely Related Chrysoporthe Species.</title>
        <authorList>
            <person name="Kanzi A.M."/>
            <person name="Wingfield B.D."/>
            <person name="Steenkamp E.T."/>
            <person name="Naidoo S."/>
            <person name="van der Merwe N.A."/>
        </authorList>
    </citation>
    <scope>NUCLEOTIDE SEQUENCE</scope>
</reference>
<dbReference type="RefSeq" id="YP_009262036.1">
    <property type="nucleotide sequence ID" value="NC_030522.1"/>
</dbReference>
<dbReference type="SUPFAM" id="SSF64496">
    <property type="entry name" value="DNA-binding domain of intron-encoded endonucleases"/>
    <property type="match status" value="1"/>
</dbReference>
<keyword evidence="2" id="KW-0496">Mitochondrion</keyword>
<keyword evidence="2" id="KW-0540">Nuclease</keyword>
<dbReference type="InterPro" id="IPR010896">
    <property type="entry name" value="NUMOD1"/>
</dbReference>
<keyword evidence="2" id="KW-0378">Hydrolase</keyword>
<geneLocation type="mitochondrion" evidence="2"/>
<dbReference type="GO" id="GO:0004519">
    <property type="term" value="F:endonuclease activity"/>
    <property type="evidence" value="ECO:0007669"/>
    <property type="project" value="UniProtKB-KW"/>
</dbReference>
<dbReference type="EMBL" id="KT380883">
    <property type="protein sequence ID" value="AMX22111.1"/>
    <property type="molecule type" value="Genomic_DNA"/>
</dbReference>
<gene>
    <name evidence="2" type="primary">orf409</name>
</gene>
<dbReference type="GeneID" id="31078073"/>
<dbReference type="AlphaFoldDB" id="A0A191MWR1"/>
<dbReference type="Pfam" id="PF01541">
    <property type="entry name" value="GIY-YIG"/>
    <property type="match status" value="1"/>
</dbReference>
<sequence length="409" mass="46033">MRNFDLKFSLKQFVSAGCPLSFVMLGIVSKPYLRLNNSMRTINTSGKNLVRTYLFLDKESNVILAENKGQSGVYRWVHIESGKSYIGSSANLSDRFRRYFNCSYLSSSRRGASLICKALLKYGYVGFRLEILEYCSNKEVLAREQFYLDKFKPEYNILKIAGSNLGYKHSVASLKLMSAASKSRNQLEDFLKSKREAMLGRELSKTHLENMALNNPFRQPVVLYNSQTGDSQQFTSMTQAALFLGVHMTTVKTYLNSSKPCKGYVITKVNSGLDLPSGSGPTNEKQAVLLTNKASGVTQKFSTIKAACQYLEISSKRLYNYFKNNESSSTNGKISTIKGYIISKIDSFDGVKGNSKAIEVINIDTNEVTRYSSVSSAAKALYIPQSSISTYFNRKRTTPYRNKYLFKFI</sequence>
<dbReference type="InterPro" id="IPR006350">
    <property type="entry name" value="Intron_endoG1"/>
</dbReference>
<dbReference type="InterPro" id="IPR000305">
    <property type="entry name" value="GIY-YIG_endonuc"/>
</dbReference>
<protein>
    <submittedName>
        <fullName evidence="2">GIY-YIG endonuclease</fullName>
    </submittedName>
</protein>
<organism evidence="2">
    <name type="scientific">Chrysoporthe austroafricana</name>
    <dbReference type="NCBI Taxonomy" id="354353"/>
    <lineage>
        <taxon>Eukaryota</taxon>
        <taxon>Fungi</taxon>
        <taxon>Dikarya</taxon>
        <taxon>Ascomycota</taxon>
        <taxon>Pezizomycotina</taxon>
        <taxon>Sordariomycetes</taxon>
        <taxon>Sordariomycetidae</taxon>
        <taxon>Diaporthales</taxon>
        <taxon>Cryphonectriaceae</taxon>
        <taxon>Cryphonectria-Endothia species complex</taxon>
        <taxon>Chrysoporthe</taxon>
    </lineage>
</organism>
<name>A0A191MWR1_9PEZI</name>
<dbReference type="CDD" id="cd10445">
    <property type="entry name" value="GIY-YIG_bI1_like"/>
    <property type="match status" value="1"/>
</dbReference>
<dbReference type="InterPro" id="IPR035901">
    <property type="entry name" value="GIY-YIG_endonuc_sf"/>
</dbReference>
<dbReference type="NCBIfam" id="TIGR01453">
    <property type="entry name" value="grpIintron_endo"/>
    <property type="match status" value="1"/>
</dbReference>
<proteinExistence type="predicted"/>
<keyword evidence="2" id="KW-0255">Endonuclease</keyword>